<feature type="domain" description="Translation elongation factor EFTs/EF1B dimerisation" evidence="4">
    <location>
        <begin position="71"/>
        <end position="264"/>
    </location>
</feature>
<dbReference type="Pfam" id="PF00889">
    <property type="entry name" value="EF_TS"/>
    <property type="match status" value="1"/>
</dbReference>
<organism evidence="5">
    <name type="scientific">freshwater metagenome</name>
    <dbReference type="NCBI Taxonomy" id="449393"/>
    <lineage>
        <taxon>unclassified sequences</taxon>
        <taxon>metagenomes</taxon>
        <taxon>ecological metagenomes</taxon>
    </lineage>
</organism>
<dbReference type="InterPro" id="IPR018101">
    <property type="entry name" value="Transl_elong_Ts_CS"/>
</dbReference>
<accession>A0A6J6PG83</accession>
<sequence length="264" mass="28107">MTEISAAMVKQLRDATSAGMMDCKRALEETAGDFDAAVKLLREKGMASAAKRAGRETTEGRVLVGVEGSAGAIVAVGCETEPVSKNEEFQAFADKALATLLAGGEGALESLEGERTELVAKLGENIRVVGAKKIDGGDGAEFSQYVHPPANKIGVLLKVKGGSPELARQLAMHISFARPTYSSRDQVPSELVEAEREILEKLPDVASKPDDVRGKIVEGMLNKRFYAESVLGEQAWIHDTGLTVDKALAQGGLELVDYAWYSVG</sequence>
<protein>
    <submittedName>
        <fullName evidence="5">Unannotated protein</fullName>
    </submittedName>
</protein>
<keyword evidence="2" id="KW-0251">Elongation factor</keyword>
<evidence type="ECO:0000259" key="4">
    <source>
        <dbReference type="Pfam" id="PF00889"/>
    </source>
</evidence>
<dbReference type="NCBIfam" id="TIGR00116">
    <property type="entry name" value="tsf"/>
    <property type="match status" value="1"/>
</dbReference>
<evidence type="ECO:0000256" key="1">
    <source>
        <dbReference type="ARBA" id="ARBA00005532"/>
    </source>
</evidence>
<dbReference type="InterPro" id="IPR036402">
    <property type="entry name" value="EF-Ts_dimer_sf"/>
</dbReference>
<evidence type="ECO:0000256" key="2">
    <source>
        <dbReference type="ARBA" id="ARBA00022768"/>
    </source>
</evidence>
<comment type="similarity">
    <text evidence="1">Belongs to the EF-Ts family.</text>
</comment>
<dbReference type="EMBL" id="CAEZXP010000003">
    <property type="protein sequence ID" value="CAB4697686.1"/>
    <property type="molecule type" value="Genomic_DNA"/>
</dbReference>
<dbReference type="InterPro" id="IPR014039">
    <property type="entry name" value="Transl_elong_EFTs/EF1B_dimer"/>
</dbReference>
<proteinExistence type="inferred from homology"/>
<evidence type="ECO:0000256" key="3">
    <source>
        <dbReference type="ARBA" id="ARBA00022917"/>
    </source>
</evidence>
<dbReference type="PANTHER" id="PTHR11741">
    <property type="entry name" value="ELONGATION FACTOR TS"/>
    <property type="match status" value="1"/>
</dbReference>
<dbReference type="HAMAP" id="MF_00050">
    <property type="entry name" value="EF_Ts"/>
    <property type="match status" value="1"/>
</dbReference>
<dbReference type="SUPFAM" id="SSF54713">
    <property type="entry name" value="Elongation factor Ts (EF-Ts), dimerisation domain"/>
    <property type="match status" value="1"/>
</dbReference>
<evidence type="ECO:0000313" key="5">
    <source>
        <dbReference type="EMBL" id="CAB4697686.1"/>
    </source>
</evidence>
<dbReference type="CDD" id="cd14275">
    <property type="entry name" value="UBA_EF-Ts"/>
    <property type="match status" value="1"/>
</dbReference>
<dbReference type="PROSITE" id="PS01126">
    <property type="entry name" value="EF_TS_1"/>
    <property type="match status" value="1"/>
</dbReference>
<dbReference type="InterPro" id="IPR009060">
    <property type="entry name" value="UBA-like_sf"/>
</dbReference>
<dbReference type="AlphaFoldDB" id="A0A6J6PG83"/>
<dbReference type="InterPro" id="IPR001816">
    <property type="entry name" value="Transl_elong_EFTs/EF1B"/>
</dbReference>
<dbReference type="GO" id="GO:0003746">
    <property type="term" value="F:translation elongation factor activity"/>
    <property type="evidence" value="ECO:0007669"/>
    <property type="project" value="UniProtKB-KW"/>
</dbReference>
<keyword evidence="3" id="KW-0648">Protein biosynthesis</keyword>
<reference evidence="5" key="1">
    <citation type="submission" date="2020-05" db="EMBL/GenBank/DDBJ databases">
        <authorList>
            <person name="Chiriac C."/>
            <person name="Salcher M."/>
            <person name="Ghai R."/>
            <person name="Kavagutti S V."/>
        </authorList>
    </citation>
    <scope>NUCLEOTIDE SEQUENCE</scope>
</reference>
<name>A0A6J6PG83_9ZZZZ</name>
<dbReference type="PANTHER" id="PTHR11741:SF0">
    <property type="entry name" value="ELONGATION FACTOR TS, MITOCHONDRIAL"/>
    <property type="match status" value="1"/>
</dbReference>
<dbReference type="SUPFAM" id="SSF46934">
    <property type="entry name" value="UBA-like"/>
    <property type="match status" value="1"/>
</dbReference>
<dbReference type="Gene3D" id="1.10.286.20">
    <property type="match status" value="1"/>
</dbReference>
<dbReference type="FunFam" id="1.10.8.10:FF:000001">
    <property type="entry name" value="Elongation factor Ts"/>
    <property type="match status" value="1"/>
</dbReference>
<dbReference type="Gene3D" id="1.10.8.10">
    <property type="entry name" value="DNA helicase RuvA subunit, C-terminal domain"/>
    <property type="match status" value="1"/>
</dbReference>
<dbReference type="Gene3D" id="3.30.479.20">
    <property type="entry name" value="Elongation factor Ts, dimerisation domain"/>
    <property type="match status" value="2"/>
</dbReference>
<gene>
    <name evidence="5" type="ORF">UFOPK2399_01134</name>
</gene>